<feature type="domain" description="FecR protein" evidence="2">
    <location>
        <begin position="181"/>
        <end position="269"/>
    </location>
</feature>
<proteinExistence type="predicted"/>
<feature type="transmembrane region" description="Helical" evidence="1">
    <location>
        <begin position="82"/>
        <end position="104"/>
    </location>
</feature>
<dbReference type="KEGG" id="buy:D8S85_09125"/>
<keyword evidence="1" id="KW-1133">Transmembrane helix</keyword>
<gene>
    <name evidence="4" type="ORF">D8S85_09125</name>
</gene>
<keyword evidence="5" id="KW-1185">Reference proteome</keyword>
<evidence type="ECO:0000313" key="5">
    <source>
        <dbReference type="Proteomes" id="UP000270673"/>
    </source>
</evidence>
<dbReference type="RefSeq" id="WP_106480427.1">
    <property type="nucleotide sequence ID" value="NZ_CP032819.1"/>
</dbReference>
<name>A0A3Q9IN08_9BACT</name>
<dbReference type="Pfam" id="PF04773">
    <property type="entry name" value="FecR"/>
    <property type="match status" value="1"/>
</dbReference>
<dbReference type="InterPro" id="IPR032508">
    <property type="entry name" value="FecR_C"/>
</dbReference>
<dbReference type="InterPro" id="IPR006860">
    <property type="entry name" value="FecR"/>
</dbReference>
<evidence type="ECO:0000259" key="3">
    <source>
        <dbReference type="Pfam" id="PF16344"/>
    </source>
</evidence>
<organism evidence="4 5">
    <name type="scientific">Butyricimonas faecalis</name>
    <dbReference type="NCBI Taxonomy" id="2093856"/>
    <lineage>
        <taxon>Bacteria</taxon>
        <taxon>Pseudomonadati</taxon>
        <taxon>Bacteroidota</taxon>
        <taxon>Bacteroidia</taxon>
        <taxon>Bacteroidales</taxon>
        <taxon>Odoribacteraceae</taxon>
        <taxon>Butyricimonas</taxon>
    </lineage>
</organism>
<dbReference type="AlphaFoldDB" id="A0A3Q9IN08"/>
<dbReference type="GO" id="GO:0016989">
    <property type="term" value="F:sigma factor antagonist activity"/>
    <property type="evidence" value="ECO:0007669"/>
    <property type="project" value="TreeGrafter"/>
</dbReference>
<dbReference type="FunFam" id="2.60.120.1440:FF:000001">
    <property type="entry name" value="Putative anti-sigma factor"/>
    <property type="match status" value="1"/>
</dbReference>
<dbReference type="EMBL" id="CP032819">
    <property type="protein sequence ID" value="AZS29690.1"/>
    <property type="molecule type" value="Genomic_DNA"/>
</dbReference>
<protein>
    <submittedName>
        <fullName evidence="4">DUF4974 domain-containing protein</fullName>
    </submittedName>
</protein>
<keyword evidence="1" id="KW-0812">Transmembrane</keyword>
<dbReference type="Pfam" id="PF16344">
    <property type="entry name" value="FecR_C"/>
    <property type="match status" value="1"/>
</dbReference>
<dbReference type="PANTHER" id="PTHR30273">
    <property type="entry name" value="PERIPLASMIC SIGNAL SENSOR AND SIGMA FACTOR ACTIVATOR FECR-RELATED"/>
    <property type="match status" value="1"/>
</dbReference>
<dbReference type="Gene3D" id="2.60.120.1440">
    <property type="match status" value="1"/>
</dbReference>
<accession>A0A3Q9IN08</accession>
<dbReference type="OrthoDB" id="1099963at2"/>
<dbReference type="Proteomes" id="UP000270673">
    <property type="component" value="Chromosome"/>
</dbReference>
<evidence type="ECO:0000313" key="4">
    <source>
        <dbReference type="EMBL" id="AZS29690.1"/>
    </source>
</evidence>
<dbReference type="InterPro" id="IPR012373">
    <property type="entry name" value="Ferrdict_sens_TM"/>
</dbReference>
<dbReference type="PANTHER" id="PTHR30273:SF2">
    <property type="entry name" value="PROTEIN FECR"/>
    <property type="match status" value="1"/>
</dbReference>
<keyword evidence="1" id="KW-0472">Membrane</keyword>
<feature type="domain" description="Protein FecR C-terminal" evidence="3">
    <location>
        <begin position="309"/>
        <end position="377"/>
    </location>
</feature>
<reference evidence="4 5" key="1">
    <citation type="submission" date="2018-10" db="EMBL/GenBank/DDBJ databases">
        <title>Butyricimonas faecalis sp. nov., isolated from human faeces and emended description of the genus Butyricimonas.</title>
        <authorList>
            <person name="Le Roy T."/>
            <person name="Van der Smissen P."/>
            <person name="Paquot A."/>
            <person name="Delzenne N."/>
            <person name="Muccioli G."/>
            <person name="Collet J.-F."/>
            <person name="Cani P.D."/>
        </authorList>
    </citation>
    <scope>NUCLEOTIDE SEQUENCE [LARGE SCALE GENOMIC DNA]</scope>
    <source>
        <strain evidence="4 5">H184</strain>
    </source>
</reference>
<evidence type="ECO:0000259" key="2">
    <source>
        <dbReference type="Pfam" id="PF04773"/>
    </source>
</evidence>
<dbReference type="Gene3D" id="3.55.50.30">
    <property type="match status" value="1"/>
</dbReference>
<evidence type="ECO:0000256" key="1">
    <source>
        <dbReference type="SAM" id="Phobius"/>
    </source>
</evidence>
<sequence length="387" mass="44637">MKLVERKRIAHLIFLSLFDLTNREQQFELNEWIEKRKENQELLKRLENSTYQSQRYSAYSEFDALEGWKKVEPRLRKRSKRLFYRFIPYAAVLLATIGIVTFLYTGSFVHREIDNRHGVTTLPSGVRLVLEDGRTLELNTSRSVGNDSVAGILENDGQRLVYKHSKYAVIPQRHLLQIPRGAEYMLVLSDGTKVWLNAETELSYPSFFSGESRKVHLKGEAYFEVTSDASMPFIVETDRMQVNVLGTSFNVSAYPGEVQHTTLVEGKVRALSDGTSVELMPGEQALLTDSGITVQTVDVNNYVGWKEKRFVFKNRPIEEVVRELERWYDVHFVISREVQGIRLTANLPKYEDVDKILDIIEDIAQVKYEINGGEIIIKSEQRKTGKY</sequence>